<dbReference type="OrthoDB" id="195446at2759"/>
<dbReference type="STRING" id="342668.A0A1B8GCB4"/>
<dbReference type="Gene3D" id="3.40.50.300">
    <property type="entry name" value="P-loop containing nucleotide triphosphate hydrolases"/>
    <property type="match status" value="1"/>
</dbReference>
<dbReference type="Pfam" id="PF24883">
    <property type="entry name" value="NPHP3_N"/>
    <property type="match status" value="1"/>
</dbReference>
<dbReference type="InterPro" id="IPR027417">
    <property type="entry name" value="P-loop_NTPase"/>
</dbReference>
<dbReference type="PROSITE" id="PS50837">
    <property type="entry name" value="NACHT"/>
    <property type="match status" value="1"/>
</dbReference>
<gene>
    <name evidence="6" type="ORF">VE01_08719</name>
</gene>
<dbReference type="RefSeq" id="XP_018127209.1">
    <property type="nucleotide sequence ID" value="XM_018278139.2"/>
</dbReference>
<dbReference type="PANTHER" id="PTHR10039:SF16">
    <property type="entry name" value="GPI INOSITOL-DEACYLASE"/>
    <property type="match status" value="1"/>
</dbReference>
<evidence type="ECO:0000259" key="5">
    <source>
        <dbReference type="PROSITE" id="PS50837"/>
    </source>
</evidence>
<feature type="region of interest" description="Disordered" evidence="4">
    <location>
        <begin position="1"/>
        <end position="49"/>
    </location>
</feature>
<evidence type="ECO:0000256" key="4">
    <source>
        <dbReference type="SAM" id="MobiDB-lite"/>
    </source>
</evidence>
<dbReference type="Gene3D" id="1.25.40.20">
    <property type="entry name" value="Ankyrin repeat-containing domain"/>
    <property type="match status" value="1"/>
</dbReference>
<dbReference type="InterPro" id="IPR002110">
    <property type="entry name" value="Ankyrin_rpt"/>
</dbReference>
<reference evidence="6 7" key="1">
    <citation type="submission" date="2016-03" db="EMBL/GenBank/DDBJ databases">
        <title>Comparative genomics of Pseudogymnoascus destructans, the fungus causing white-nose syndrome of bats.</title>
        <authorList>
            <person name="Palmer J.M."/>
            <person name="Drees K.P."/>
            <person name="Foster J.T."/>
            <person name="Lindner D.L."/>
        </authorList>
    </citation>
    <scope>NUCLEOTIDE SEQUENCE [LARGE SCALE GENOMIC DNA]</scope>
    <source>
        <strain evidence="6 7">UAMH 10579</strain>
    </source>
</reference>
<protein>
    <recommendedName>
        <fullName evidence="5">NACHT domain-containing protein</fullName>
    </recommendedName>
</protein>
<dbReference type="Proteomes" id="UP000091956">
    <property type="component" value="Unassembled WGS sequence"/>
</dbReference>
<feature type="repeat" description="ANK" evidence="2">
    <location>
        <begin position="918"/>
        <end position="946"/>
    </location>
</feature>
<dbReference type="SUPFAM" id="SSF52540">
    <property type="entry name" value="P-loop containing nucleoside triphosphate hydrolases"/>
    <property type="match status" value="1"/>
</dbReference>
<dbReference type="SMART" id="SM00248">
    <property type="entry name" value="ANK"/>
    <property type="match status" value="5"/>
</dbReference>
<organism evidence="6 7">
    <name type="scientific">Pseudogymnoascus verrucosus</name>
    <dbReference type="NCBI Taxonomy" id="342668"/>
    <lineage>
        <taxon>Eukaryota</taxon>
        <taxon>Fungi</taxon>
        <taxon>Dikarya</taxon>
        <taxon>Ascomycota</taxon>
        <taxon>Pezizomycotina</taxon>
        <taxon>Leotiomycetes</taxon>
        <taxon>Thelebolales</taxon>
        <taxon>Thelebolaceae</taxon>
        <taxon>Pseudogymnoascus</taxon>
    </lineage>
</organism>
<keyword evidence="3" id="KW-0175">Coiled coil</keyword>
<dbReference type="InterPro" id="IPR056884">
    <property type="entry name" value="NPHP3-like_N"/>
</dbReference>
<dbReference type="PROSITE" id="PS50297">
    <property type="entry name" value="ANK_REP_REGION"/>
    <property type="match status" value="1"/>
</dbReference>
<keyword evidence="7" id="KW-1185">Reference proteome</keyword>
<feature type="domain" description="NACHT" evidence="5">
    <location>
        <begin position="353"/>
        <end position="504"/>
    </location>
</feature>
<proteinExistence type="predicted"/>
<dbReference type="InterPro" id="IPR007111">
    <property type="entry name" value="NACHT_NTPase"/>
</dbReference>
<dbReference type="PANTHER" id="PTHR10039">
    <property type="entry name" value="AMELOGENIN"/>
    <property type="match status" value="1"/>
</dbReference>
<keyword evidence="2" id="KW-0040">ANK repeat</keyword>
<dbReference type="GeneID" id="28842105"/>
<feature type="repeat" description="ANK" evidence="2">
    <location>
        <begin position="881"/>
        <end position="913"/>
    </location>
</feature>
<evidence type="ECO:0000256" key="1">
    <source>
        <dbReference type="ARBA" id="ARBA00022737"/>
    </source>
</evidence>
<keyword evidence="1" id="KW-0677">Repeat</keyword>
<dbReference type="Pfam" id="PF12796">
    <property type="entry name" value="Ank_2"/>
    <property type="match status" value="2"/>
</dbReference>
<evidence type="ECO:0000256" key="2">
    <source>
        <dbReference type="PROSITE-ProRule" id="PRU00023"/>
    </source>
</evidence>
<name>A0A1B8GCB4_9PEZI</name>
<reference evidence="7" key="2">
    <citation type="journal article" date="2018" name="Nat. Commun.">
        <title>Extreme sensitivity to ultraviolet light in the fungal pathogen causing white-nose syndrome of bats.</title>
        <authorList>
            <person name="Palmer J.M."/>
            <person name="Drees K.P."/>
            <person name="Foster J.T."/>
            <person name="Lindner D.L."/>
        </authorList>
    </citation>
    <scope>NUCLEOTIDE SEQUENCE [LARGE SCALE GENOMIC DNA]</scope>
    <source>
        <strain evidence="7">UAMH 10579</strain>
    </source>
</reference>
<dbReference type="EMBL" id="KV460253">
    <property type="protein sequence ID" value="OBT93476.1"/>
    <property type="molecule type" value="Genomic_DNA"/>
</dbReference>
<dbReference type="SUPFAM" id="SSF48403">
    <property type="entry name" value="Ankyrin repeat"/>
    <property type="match status" value="1"/>
</dbReference>
<sequence>MSSFFKSKKDKDAKALAGRGHARASSRSPIATQAVPPQGNSPPQTNVPKDLWSEAFATLSLEDRKLLRPAGGDEKPSDSISQRAAVENVMERVEVKYEEYCQRGWHMRNDDTTKATNIRVKAKEIMCSALQFKDIVDAGLKFDPTGYGTIVWGVVSGVLTLVQNDKEGVEAVFNSAAMMARFLPKYAIIEKHYRDKPTQEQNAFEDQIEQVYVAILKYAACVQKELSRSVAVRVLDSFWTLDNQNVKVLEVDLEGKDKIVTDHSQFVAHQYRKQEFQDLDGKASEALNKIDITIEKLLKAERLSTLKWLSDTKLTLTDRQQQLRSQVDKANKNSGKWLLELSRYTDWLKESHSFLWLHGASGCGKSSLCSTVVKSLVESAEKNSNMIVAYWYFDNADPPTQNFQRLLRLILRRISAKATPFPEAVRNLANNHELLDSSPSTVALIETLEKTVTALQEDVFLIIDAIDEYQAGNDTLRGEFLDFLGRLGDAQIQRLHLLVTSIPDTDIKNAFKGHQTPPIEIDIEKSVSVDVDAYLDATIGKYAETKHWSPETTDKIHRALKDDGRFRIISLQLDDLRKCFDDDEIDVALKSIPRDIEDAYLRKLQRVAPKDSLRLSYIFYWISVAARQLTTFELAAAPGVNLFSPEELLNICPSSMIRIEKQKPSYENETDLQQQEMQKSLSTETGIITFDHPSVKRFLYSHALQQSRDNRVSRFFVSEEAVNATFMGLMVDYLLAMKQPKIEPSIFMENPFLPYVAQHWHEHFKGYRNSPTEDGVLKDKMLTLFAEPMNPAFLNWIRVWNLDGKKQDFGLSQESCPSPLYVAIFLRFEDVSRHLIKNRSYINCSGGLTHTALQLASQQGCTEIVQGLIAAGEDVNNTIGDQPTALYTAVENGDAQLVQTLLTAGASPDAEHALLGPALQLASFRGFTRIVELLVASGADVNLQSIRFGTALQAAAAAGHDEIVAILLAKGSKPDAVGGLLGNAIQAATTGGHSFIVQMLANKGIAWDAKRDSIWHEAFDLFVSRSPRTRAKFEQAYISKSLLSTEQPVGSDTQRMLAGILKMFSSPSTTNIAKAAKIDDEPSWFNNAQVIRSQKLQEHARRQGQEGMESKHYVYRALFWAMLSNCRTIDIPEMEILGMLSHTIAIRAIDQKAIEHSTSDDVAAARHELVACYALAFGIVAETGWTKTNPMRTIAISRIRSDIKTMVERIQQQNERVEDLMKIVRLQEPSAEVVLLGQMHSELLTKMQKEMRGCFQTLEESMQKNLEEVEKRVVASVQDILPSIIREEMRKLLAEQKGLAGVDNRS</sequence>
<evidence type="ECO:0000313" key="6">
    <source>
        <dbReference type="EMBL" id="OBT93476.1"/>
    </source>
</evidence>
<feature type="coiled-coil region" evidence="3">
    <location>
        <begin position="1196"/>
        <end position="1227"/>
    </location>
</feature>
<evidence type="ECO:0000313" key="7">
    <source>
        <dbReference type="Proteomes" id="UP000091956"/>
    </source>
</evidence>
<dbReference type="PROSITE" id="PS50088">
    <property type="entry name" value="ANK_REPEAT"/>
    <property type="match status" value="2"/>
</dbReference>
<evidence type="ECO:0000256" key="3">
    <source>
        <dbReference type="SAM" id="Coils"/>
    </source>
</evidence>
<dbReference type="InterPro" id="IPR036770">
    <property type="entry name" value="Ankyrin_rpt-contain_sf"/>
</dbReference>
<accession>A0A1B8GCB4</accession>